<sequence length="205" mass="23649">EEISGIQVMQQHFKAIAYADDLTIGIGSSTDWETLLSLLQKYEMATNSKINRKKSILVPITDTAQSTSLLNQNLFKVADNKTPLRIFGYEIKDKSKLLPRFSTYQLDYNRGRLDAPVLKDILDSRLVSVWVKLLTTDNTWPRLRELKGWPDNWKPYLVAWKRLKGSIMATNEWPWNISQLEIHEQTGNNFTVKKAADYLKQSSSK</sequence>
<evidence type="ECO:0000313" key="2">
    <source>
        <dbReference type="EMBL" id="CAG8747751.1"/>
    </source>
</evidence>
<dbReference type="EMBL" id="CAJVPS010038815">
    <property type="protein sequence ID" value="CAG8747751.1"/>
    <property type="molecule type" value="Genomic_DNA"/>
</dbReference>
<dbReference type="Proteomes" id="UP000789508">
    <property type="component" value="Unassembled WGS sequence"/>
</dbReference>
<evidence type="ECO:0000259" key="1">
    <source>
        <dbReference type="PROSITE" id="PS50878"/>
    </source>
</evidence>
<accession>A0A9N9IUZ2</accession>
<name>A0A9N9IUZ2_9GLOM</name>
<feature type="domain" description="Reverse transcriptase" evidence="1">
    <location>
        <begin position="1"/>
        <end position="91"/>
    </location>
</feature>
<dbReference type="OrthoDB" id="2417874at2759"/>
<gene>
    <name evidence="2" type="ORF">ALEPTO_LOCUS13184</name>
</gene>
<protein>
    <submittedName>
        <fullName evidence="2">4457_t:CDS:1</fullName>
    </submittedName>
</protein>
<reference evidence="2" key="1">
    <citation type="submission" date="2021-06" db="EMBL/GenBank/DDBJ databases">
        <authorList>
            <person name="Kallberg Y."/>
            <person name="Tangrot J."/>
            <person name="Rosling A."/>
        </authorList>
    </citation>
    <scope>NUCLEOTIDE SEQUENCE</scope>
    <source>
        <strain evidence="2">FL130A</strain>
    </source>
</reference>
<dbReference type="AlphaFoldDB" id="A0A9N9IUZ2"/>
<proteinExistence type="predicted"/>
<dbReference type="InterPro" id="IPR000477">
    <property type="entry name" value="RT_dom"/>
</dbReference>
<evidence type="ECO:0000313" key="3">
    <source>
        <dbReference type="Proteomes" id="UP000789508"/>
    </source>
</evidence>
<feature type="non-terminal residue" evidence="2">
    <location>
        <position position="1"/>
    </location>
</feature>
<feature type="non-terminal residue" evidence="2">
    <location>
        <position position="205"/>
    </location>
</feature>
<organism evidence="2 3">
    <name type="scientific">Ambispora leptoticha</name>
    <dbReference type="NCBI Taxonomy" id="144679"/>
    <lineage>
        <taxon>Eukaryota</taxon>
        <taxon>Fungi</taxon>
        <taxon>Fungi incertae sedis</taxon>
        <taxon>Mucoromycota</taxon>
        <taxon>Glomeromycotina</taxon>
        <taxon>Glomeromycetes</taxon>
        <taxon>Archaeosporales</taxon>
        <taxon>Ambisporaceae</taxon>
        <taxon>Ambispora</taxon>
    </lineage>
</organism>
<comment type="caution">
    <text evidence="2">The sequence shown here is derived from an EMBL/GenBank/DDBJ whole genome shotgun (WGS) entry which is preliminary data.</text>
</comment>
<keyword evidence="3" id="KW-1185">Reference proteome</keyword>
<dbReference type="PROSITE" id="PS50878">
    <property type="entry name" value="RT_POL"/>
    <property type="match status" value="1"/>
</dbReference>